<dbReference type="PANTHER" id="PTHR43531">
    <property type="entry name" value="PROTEIN ICFG"/>
    <property type="match status" value="1"/>
</dbReference>
<keyword evidence="8 14" id="KW-0472">Membrane</keyword>
<dbReference type="SUPFAM" id="SSF58104">
    <property type="entry name" value="Methyl-accepting chemotaxis protein (MCP) signaling domain"/>
    <property type="match status" value="1"/>
</dbReference>
<dbReference type="InterPro" id="IPR051310">
    <property type="entry name" value="MCP_chemotaxis"/>
</dbReference>
<dbReference type="PRINTS" id="PR00260">
    <property type="entry name" value="CHEMTRNSDUCR"/>
</dbReference>
<dbReference type="InterPro" id="IPR004089">
    <property type="entry name" value="MCPsignal_dom"/>
</dbReference>
<keyword evidence="3" id="KW-0488">Methylation</keyword>
<dbReference type="InterPro" id="IPR004090">
    <property type="entry name" value="Chemotax_Me-accpt_rcpt"/>
</dbReference>
<feature type="transmembrane region" description="Helical" evidence="14">
    <location>
        <begin position="186"/>
        <end position="210"/>
    </location>
</feature>
<organism evidence="17 18">
    <name type="scientific">Noviherbaspirillum pedocola</name>
    <dbReference type="NCBI Taxonomy" id="2801341"/>
    <lineage>
        <taxon>Bacteria</taxon>
        <taxon>Pseudomonadati</taxon>
        <taxon>Pseudomonadota</taxon>
        <taxon>Betaproteobacteria</taxon>
        <taxon>Burkholderiales</taxon>
        <taxon>Oxalobacteraceae</taxon>
        <taxon>Noviherbaspirillum</taxon>
    </lineage>
</organism>
<keyword evidence="5" id="KW-0997">Cell inner membrane</keyword>
<dbReference type="RefSeq" id="WP_200591721.1">
    <property type="nucleotide sequence ID" value="NZ_JAEPBG010000003.1"/>
</dbReference>
<dbReference type="Pfam" id="PF00015">
    <property type="entry name" value="MCPsignal"/>
    <property type="match status" value="1"/>
</dbReference>
<dbReference type="GO" id="GO:0006935">
    <property type="term" value="P:chemotaxis"/>
    <property type="evidence" value="ECO:0007669"/>
    <property type="project" value="UniProtKB-KW"/>
</dbReference>
<keyword evidence="7 14" id="KW-1133">Transmembrane helix</keyword>
<dbReference type="SMART" id="SM00283">
    <property type="entry name" value="MA"/>
    <property type="match status" value="1"/>
</dbReference>
<evidence type="ECO:0000256" key="5">
    <source>
        <dbReference type="ARBA" id="ARBA00022519"/>
    </source>
</evidence>
<dbReference type="Pfam" id="PF00672">
    <property type="entry name" value="HAMP"/>
    <property type="match status" value="1"/>
</dbReference>
<comment type="subcellular location">
    <subcellularLocation>
        <location evidence="1">Cell inner membrane</location>
        <topology evidence="1">Multi-pass membrane protein</topology>
    </subcellularLocation>
</comment>
<evidence type="ECO:0000256" key="14">
    <source>
        <dbReference type="SAM" id="Phobius"/>
    </source>
</evidence>
<proteinExistence type="inferred from homology"/>
<evidence type="ECO:0000256" key="12">
    <source>
        <dbReference type="SAM" id="Coils"/>
    </source>
</evidence>
<evidence type="ECO:0000256" key="11">
    <source>
        <dbReference type="PROSITE-ProRule" id="PRU00284"/>
    </source>
</evidence>
<name>A0A934SQY1_9BURK</name>
<comment type="caution">
    <text evidence="17">The sequence shown here is derived from an EMBL/GenBank/DDBJ whole genome shotgun (WGS) entry which is preliminary data.</text>
</comment>
<keyword evidence="18" id="KW-1185">Reference proteome</keyword>
<sequence>MFQNLSIKTRLYALVAFLSVQLIAGAVIGIVSLGNANDEMRAMYNSRIVTLGQLDTIVRMVDRNETAVGVAVLGTAQDMAKAATEIDGNIETISKQWSAYAATRLTAEEKRLADAFAERRKAFVTQGLSAAVTALHAGDARTATEALRGPMTTLLKPMRESLEQLVKLQMDVAAEQYRRSQQTYIWVRNVCIAGMSAGIVLALLFGAWIVRGIVQPIQAAVKVADSVAAGDLTRVISVRSRDETGHLMGALKHMNDNLAHIVGKVRKGSDVIASASSQVASGSQDLSSRTEQQASSLEETASSLEELTSTVKQNADNARQANGLAASASEIAVKSGAVVDRVVETMESIDVASRRIADITSVIDGIAFQTNILALNAAVEAARAGEQGRGFAVVAAEVRSLAQRSAAAAKEIKSLIEDSVGKVDTGSRLAHEAGATMHEVVASVQKVTDIIAEITAASNEQSAGIEQVNGAVVQMDAATQQNAALVEEAAAAAEAMQREAAELVQAVAVFKIDVQAGSHAPTTTGTPAPLMKSVPDVTPRRNPTPASASTALARLPGAQQHNGPDWEEF</sequence>
<evidence type="ECO:0000259" key="16">
    <source>
        <dbReference type="PROSITE" id="PS50885"/>
    </source>
</evidence>
<keyword evidence="4" id="KW-0145">Chemotaxis</keyword>
<dbReference type="GO" id="GO:0005886">
    <property type="term" value="C:plasma membrane"/>
    <property type="evidence" value="ECO:0007669"/>
    <property type="project" value="UniProtKB-SubCell"/>
</dbReference>
<feature type="region of interest" description="Disordered" evidence="13">
    <location>
        <begin position="518"/>
        <end position="569"/>
    </location>
</feature>
<dbReference type="Proteomes" id="UP000622890">
    <property type="component" value="Unassembled WGS sequence"/>
</dbReference>
<dbReference type="CDD" id="cd06225">
    <property type="entry name" value="HAMP"/>
    <property type="match status" value="1"/>
</dbReference>
<feature type="transmembrane region" description="Helical" evidence="14">
    <location>
        <begin position="12"/>
        <end position="33"/>
    </location>
</feature>
<keyword evidence="2" id="KW-1003">Cell membrane</keyword>
<dbReference type="SMART" id="SM00304">
    <property type="entry name" value="HAMP"/>
    <property type="match status" value="1"/>
</dbReference>
<dbReference type="Pfam" id="PF02203">
    <property type="entry name" value="TarH"/>
    <property type="match status" value="1"/>
</dbReference>
<evidence type="ECO:0000256" key="10">
    <source>
        <dbReference type="ARBA" id="ARBA00029447"/>
    </source>
</evidence>
<feature type="domain" description="Methyl-accepting transducer" evidence="15">
    <location>
        <begin position="268"/>
        <end position="497"/>
    </location>
</feature>
<feature type="domain" description="HAMP" evidence="16">
    <location>
        <begin position="211"/>
        <end position="263"/>
    </location>
</feature>
<feature type="coiled-coil region" evidence="12">
    <location>
        <begin position="475"/>
        <end position="506"/>
    </location>
</feature>
<comment type="similarity">
    <text evidence="10">Belongs to the methyl-accepting chemotaxis (MCP) protein family.</text>
</comment>
<evidence type="ECO:0000256" key="8">
    <source>
        <dbReference type="ARBA" id="ARBA00023136"/>
    </source>
</evidence>
<dbReference type="InterPro" id="IPR003122">
    <property type="entry name" value="Tar_rcpt_lig-bd"/>
</dbReference>
<evidence type="ECO:0000256" key="2">
    <source>
        <dbReference type="ARBA" id="ARBA00022475"/>
    </source>
</evidence>
<evidence type="ECO:0000256" key="9">
    <source>
        <dbReference type="ARBA" id="ARBA00023224"/>
    </source>
</evidence>
<dbReference type="GO" id="GO:0004888">
    <property type="term" value="F:transmembrane signaling receptor activity"/>
    <property type="evidence" value="ECO:0007669"/>
    <property type="project" value="InterPro"/>
</dbReference>
<keyword evidence="12" id="KW-0175">Coiled coil</keyword>
<dbReference type="EMBL" id="JAEPBG010000003">
    <property type="protein sequence ID" value="MBK4734955.1"/>
    <property type="molecule type" value="Genomic_DNA"/>
</dbReference>
<evidence type="ECO:0000256" key="1">
    <source>
        <dbReference type="ARBA" id="ARBA00004429"/>
    </source>
</evidence>
<keyword evidence="6 14" id="KW-0812">Transmembrane</keyword>
<evidence type="ECO:0000313" key="17">
    <source>
        <dbReference type="EMBL" id="MBK4734955.1"/>
    </source>
</evidence>
<protein>
    <submittedName>
        <fullName evidence="17">Tar ligand binding domain-containing protein</fullName>
    </submittedName>
</protein>
<dbReference type="PANTHER" id="PTHR43531:SF14">
    <property type="entry name" value="METHYL-ACCEPTING CHEMOTAXIS PROTEIN I-RELATED"/>
    <property type="match status" value="1"/>
</dbReference>
<dbReference type="AlphaFoldDB" id="A0A934SQY1"/>
<accession>A0A934SQY1</accession>
<evidence type="ECO:0000256" key="6">
    <source>
        <dbReference type="ARBA" id="ARBA00022692"/>
    </source>
</evidence>
<evidence type="ECO:0000259" key="15">
    <source>
        <dbReference type="PROSITE" id="PS50111"/>
    </source>
</evidence>
<evidence type="ECO:0000256" key="13">
    <source>
        <dbReference type="SAM" id="MobiDB-lite"/>
    </source>
</evidence>
<keyword evidence="9 11" id="KW-0807">Transducer</keyword>
<gene>
    <name evidence="17" type="ORF">JJB74_10085</name>
</gene>
<evidence type="ECO:0000313" key="18">
    <source>
        <dbReference type="Proteomes" id="UP000622890"/>
    </source>
</evidence>
<dbReference type="FunFam" id="1.10.287.950:FF:000001">
    <property type="entry name" value="Methyl-accepting chemotaxis sensory transducer"/>
    <property type="match status" value="1"/>
</dbReference>
<dbReference type="CDD" id="cd11386">
    <property type="entry name" value="MCP_signal"/>
    <property type="match status" value="1"/>
</dbReference>
<evidence type="ECO:0000256" key="3">
    <source>
        <dbReference type="ARBA" id="ARBA00022481"/>
    </source>
</evidence>
<reference evidence="17" key="1">
    <citation type="submission" date="2021-01" db="EMBL/GenBank/DDBJ databases">
        <title>Genome sequence of strain Noviherbaspirillum sp. DKR-6.</title>
        <authorList>
            <person name="Chaudhary D.K."/>
        </authorList>
    </citation>
    <scope>NUCLEOTIDE SEQUENCE</scope>
    <source>
        <strain evidence="17">DKR-6</strain>
    </source>
</reference>
<evidence type="ECO:0000256" key="4">
    <source>
        <dbReference type="ARBA" id="ARBA00022500"/>
    </source>
</evidence>
<dbReference type="Gene3D" id="1.10.287.950">
    <property type="entry name" value="Methyl-accepting chemotaxis protein"/>
    <property type="match status" value="1"/>
</dbReference>
<dbReference type="InterPro" id="IPR003660">
    <property type="entry name" value="HAMP_dom"/>
</dbReference>
<dbReference type="PROSITE" id="PS50111">
    <property type="entry name" value="CHEMOTAXIS_TRANSDUC_2"/>
    <property type="match status" value="1"/>
</dbReference>
<dbReference type="GO" id="GO:0007165">
    <property type="term" value="P:signal transduction"/>
    <property type="evidence" value="ECO:0007669"/>
    <property type="project" value="UniProtKB-KW"/>
</dbReference>
<evidence type="ECO:0000256" key="7">
    <source>
        <dbReference type="ARBA" id="ARBA00022989"/>
    </source>
</evidence>
<dbReference type="PROSITE" id="PS50885">
    <property type="entry name" value="HAMP"/>
    <property type="match status" value="1"/>
</dbReference>